<organism evidence="1 2">
    <name type="scientific">Sphaerodactylus townsendi</name>
    <dbReference type="NCBI Taxonomy" id="933632"/>
    <lineage>
        <taxon>Eukaryota</taxon>
        <taxon>Metazoa</taxon>
        <taxon>Chordata</taxon>
        <taxon>Craniata</taxon>
        <taxon>Vertebrata</taxon>
        <taxon>Euteleostomi</taxon>
        <taxon>Lepidosauria</taxon>
        <taxon>Squamata</taxon>
        <taxon>Bifurcata</taxon>
        <taxon>Gekkota</taxon>
        <taxon>Sphaerodactylidae</taxon>
        <taxon>Sphaerodactylus</taxon>
    </lineage>
</organism>
<gene>
    <name evidence="1" type="ORF">K3G42_008394</name>
</gene>
<reference evidence="1" key="1">
    <citation type="submission" date="2021-08" db="EMBL/GenBank/DDBJ databases">
        <title>The first chromosome-level gecko genome reveals the dynamic sex chromosomes of Neotropical dwarf geckos (Sphaerodactylidae: Sphaerodactylus).</title>
        <authorList>
            <person name="Pinto B.J."/>
            <person name="Keating S.E."/>
            <person name="Gamble T."/>
        </authorList>
    </citation>
    <scope>NUCLEOTIDE SEQUENCE</scope>
    <source>
        <strain evidence="1">TG3544</strain>
    </source>
</reference>
<keyword evidence="2" id="KW-1185">Reference proteome</keyword>
<dbReference type="EMBL" id="CM037614">
    <property type="protein sequence ID" value="KAH8015780.1"/>
    <property type="molecule type" value="Genomic_DNA"/>
</dbReference>
<sequence>MTNSRRFRRSYSLRVTKSPSLLDYTSGNCYDHLEEADLAKGPQGAVFRQASPIPCTEDTPKISAQSKGNWRRATSLRVRKVTGEEAATMGEAAHSLGHDDGQLLIGEAHGKAGNKMKKCKQMLAALIPLKP</sequence>
<evidence type="ECO:0000313" key="2">
    <source>
        <dbReference type="Proteomes" id="UP000827872"/>
    </source>
</evidence>
<name>A0ACB8G9I7_9SAUR</name>
<dbReference type="Proteomes" id="UP000827872">
    <property type="component" value="Linkage Group LG01"/>
</dbReference>
<comment type="caution">
    <text evidence="1">The sequence shown here is derived from an EMBL/GenBank/DDBJ whole genome shotgun (WGS) entry which is preliminary data.</text>
</comment>
<accession>A0ACB8G9I7</accession>
<evidence type="ECO:0000313" key="1">
    <source>
        <dbReference type="EMBL" id="KAH8015780.1"/>
    </source>
</evidence>
<protein>
    <submittedName>
        <fullName evidence="1">Uncharacterized protein</fullName>
    </submittedName>
</protein>
<proteinExistence type="predicted"/>